<keyword evidence="3" id="KW-1185">Reference proteome</keyword>
<accession>A0ABC8LWT1</accession>
<feature type="compositionally biased region" description="Basic and acidic residues" evidence="1">
    <location>
        <begin position="178"/>
        <end position="189"/>
    </location>
</feature>
<gene>
    <name evidence="2" type="ORF">ERUC_LOCUS40431</name>
</gene>
<dbReference type="Proteomes" id="UP001642260">
    <property type="component" value="Unassembled WGS sequence"/>
</dbReference>
<proteinExistence type="predicted"/>
<feature type="compositionally biased region" description="Polar residues" evidence="1">
    <location>
        <begin position="113"/>
        <end position="126"/>
    </location>
</feature>
<sequence length="189" mass="20496">MKTQEPLQDPANFDNIGLPPNERILEEEDWLDDGNDFWNAEGNDFGEEDGDLMEEDDLLGEELQIVEAKHVRTMEESGIENSNMGTVSKIMDGFGSSEMAIHVVDSKSKTPRKNTNSTSIPVSAPSTRKKKGSRSPSTVGVSLRQRNLLSGLGSPKVFSASHGPNGSIPGQLGPSSSVDKKRPRDNTQG</sequence>
<comment type="caution">
    <text evidence="2">The sequence shown here is derived from an EMBL/GenBank/DDBJ whole genome shotgun (WGS) entry which is preliminary data.</text>
</comment>
<evidence type="ECO:0000313" key="3">
    <source>
        <dbReference type="Proteomes" id="UP001642260"/>
    </source>
</evidence>
<name>A0ABC8LWT1_ERUVS</name>
<evidence type="ECO:0000256" key="1">
    <source>
        <dbReference type="SAM" id="MobiDB-lite"/>
    </source>
</evidence>
<organism evidence="2 3">
    <name type="scientific">Eruca vesicaria subsp. sativa</name>
    <name type="common">Garden rocket</name>
    <name type="synonym">Eruca sativa</name>
    <dbReference type="NCBI Taxonomy" id="29727"/>
    <lineage>
        <taxon>Eukaryota</taxon>
        <taxon>Viridiplantae</taxon>
        <taxon>Streptophyta</taxon>
        <taxon>Embryophyta</taxon>
        <taxon>Tracheophyta</taxon>
        <taxon>Spermatophyta</taxon>
        <taxon>Magnoliopsida</taxon>
        <taxon>eudicotyledons</taxon>
        <taxon>Gunneridae</taxon>
        <taxon>Pentapetalae</taxon>
        <taxon>rosids</taxon>
        <taxon>malvids</taxon>
        <taxon>Brassicales</taxon>
        <taxon>Brassicaceae</taxon>
        <taxon>Brassiceae</taxon>
        <taxon>Eruca</taxon>
    </lineage>
</organism>
<reference evidence="2 3" key="1">
    <citation type="submission" date="2022-03" db="EMBL/GenBank/DDBJ databases">
        <authorList>
            <person name="Macdonald S."/>
            <person name="Ahmed S."/>
            <person name="Newling K."/>
        </authorList>
    </citation>
    <scope>NUCLEOTIDE SEQUENCE [LARGE SCALE GENOMIC DNA]</scope>
</reference>
<dbReference type="EMBL" id="CAKOAT010772931">
    <property type="protein sequence ID" value="CAH8387948.1"/>
    <property type="molecule type" value="Genomic_DNA"/>
</dbReference>
<evidence type="ECO:0000313" key="2">
    <source>
        <dbReference type="EMBL" id="CAH8387948.1"/>
    </source>
</evidence>
<dbReference type="AlphaFoldDB" id="A0ABC8LWT1"/>
<protein>
    <submittedName>
        <fullName evidence="2">Uncharacterized protein</fullName>
    </submittedName>
</protein>
<feature type="compositionally biased region" description="Polar residues" evidence="1">
    <location>
        <begin position="134"/>
        <end position="148"/>
    </location>
</feature>
<feature type="region of interest" description="Disordered" evidence="1">
    <location>
        <begin position="102"/>
        <end position="189"/>
    </location>
</feature>